<dbReference type="SUPFAM" id="SSF56645">
    <property type="entry name" value="Acyl-CoA dehydrogenase NM domain-like"/>
    <property type="match status" value="1"/>
</dbReference>
<evidence type="ECO:0000313" key="11">
    <source>
        <dbReference type="EMBL" id="VVC33661.1"/>
    </source>
</evidence>
<sequence length="557" mass="63906">MLLFRLKIKFNFRKYSQAAAYDAAIASQIHPVVNQNLSFAKSLYIGNFVKDVFIRKRNDNIITTIPKCEPFFDISVPKEFGGLELSSASISKAYQNIGLTNFKNYIVHGNVVKCIDKFGTDDQKKKYLPQLASGEYTASFCVYEDKHGYDIQFTETEASCKDNKWFINGTKNWVENGNQANVFIVLAKTMEECNRPENNQNFFTAFLVKKSKNSGITIAKEGDRFNVTFDNVEADCILGSENEGMILYSYLFSADLLESSSATLGELKKIVKSASQHLEVHDRRSSLIRLGKINSHLYTMDCVLDFTNLIVDSFDFQNDYELILARLFINETAFNCLSLLNDIGLHKKSYKYIENSLLFEGRSNILSFVGALLGIQHAGLYMAEDVKKLRNPLLFPKYTVSHIMRIQRSLKDKPKLHHYVEKYMHPSLKKQALDLEYCLSRFQFAVQSMFINLGSDTCYFQMVLERANNIAMNLFVMSAVLHRVSHKLYSSNAKLNSTEFIYANVLCNNIRQQCSEKVTEILDAPDNVVDPHFKKLSQNCFAEKKYYFEHPLKRNII</sequence>
<dbReference type="Gene3D" id="1.10.540.10">
    <property type="entry name" value="Acyl-CoA dehydrogenase/oxidase, N-terminal domain"/>
    <property type="match status" value="1"/>
</dbReference>
<keyword evidence="4" id="KW-0274">FAD</keyword>
<accession>A0A5E4MW45</accession>
<dbReference type="InterPro" id="IPR037069">
    <property type="entry name" value="AcylCoA_DH/ox_N_sf"/>
</dbReference>
<evidence type="ECO:0000256" key="2">
    <source>
        <dbReference type="ARBA" id="ARBA00004173"/>
    </source>
</evidence>
<evidence type="ECO:0000256" key="5">
    <source>
        <dbReference type="ARBA" id="ARBA00022946"/>
    </source>
</evidence>
<protein>
    <submittedName>
        <fullName evidence="11">Acyl-CoA oxidase/dehydrogenase, central domain,Acyl-CoA dehydrogenase/oxidase, N-terminal,Acyl-CoA</fullName>
    </submittedName>
</protein>
<keyword evidence="6" id="KW-0560">Oxidoreductase</keyword>
<evidence type="ECO:0000256" key="6">
    <source>
        <dbReference type="ARBA" id="ARBA00023002"/>
    </source>
</evidence>
<organism evidence="11 12">
    <name type="scientific">Cinara cedri</name>
    <dbReference type="NCBI Taxonomy" id="506608"/>
    <lineage>
        <taxon>Eukaryota</taxon>
        <taxon>Metazoa</taxon>
        <taxon>Ecdysozoa</taxon>
        <taxon>Arthropoda</taxon>
        <taxon>Hexapoda</taxon>
        <taxon>Insecta</taxon>
        <taxon>Pterygota</taxon>
        <taxon>Neoptera</taxon>
        <taxon>Paraneoptera</taxon>
        <taxon>Hemiptera</taxon>
        <taxon>Sternorrhyncha</taxon>
        <taxon>Aphidomorpha</taxon>
        <taxon>Aphidoidea</taxon>
        <taxon>Aphididae</taxon>
        <taxon>Lachninae</taxon>
        <taxon>Cinara</taxon>
    </lineage>
</organism>
<dbReference type="GO" id="GO:0003995">
    <property type="term" value="F:acyl-CoA dehydrogenase activity"/>
    <property type="evidence" value="ECO:0007669"/>
    <property type="project" value="TreeGrafter"/>
</dbReference>
<evidence type="ECO:0000259" key="8">
    <source>
        <dbReference type="Pfam" id="PF02770"/>
    </source>
</evidence>
<proteinExistence type="predicted"/>
<dbReference type="InterPro" id="IPR046373">
    <property type="entry name" value="Acyl-CoA_Oxase/DH_mid-dom_sf"/>
</dbReference>
<evidence type="ECO:0000256" key="3">
    <source>
        <dbReference type="ARBA" id="ARBA00022630"/>
    </source>
</evidence>
<keyword evidence="5" id="KW-0809">Transit peptide</keyword>
<dbReference type="InterPro" id="IPR009100">
    <property type="entry name" value="AcylCoA_DH/oxidase_NM_dom_sf"/>
</dbReference>
<comment type="cofactor">
    <cofactor evidence="1">
        <name>FAD</name>
        <dbReference type="ChEBI" id="CHEBI:57692"/>
    </cofactor>
</comment>
<dbReference type="OrthoDB" id="354at2759"/>
<comment type="subcellular location">
    <subcellularLocation>
        <location evidence="2">Mitochondrion</location>
    </subcellularLocation>
</comment>
<evidence type="ECO:0000256" key="1">
    <source>
        <dbReference type="ARBA" id="ARBA00001974"/>
    </source>
</evidence>
<dbReference type="EMBL" id="CABPRJ010000972">
    <property type="protein sequence ID" value="VVC33661.1"/>
    <property type="molecule type" value="Genomic_DNA"/>
</dbReference>
<dbReference type="PANTHER" id="PTHR43884">
    <property type="entry name" value="ACYL-COA DEHYDROGENASE"/>
    <property type="match status" value="1"/>
</dbReference>
<dbReference type="InterPro" id="IPR006091">
    <property type="entry name" value="Acyl-CoA_Oxase/DH_mid-dom"/>
</dbReference>
<name>A0A5E4MW45_9HEMI</name>
<dbReference type="Gene3D" id="1.20.140.10">
    <property type="entry name" value="Butyryl-CoA Dehydrogenase, subunit A, domain 3"/>
    <property type="match status" value="2"/>
</dbReference>
<dbReference type="Proteomes" id="UP000325440">
    <property type="component" value="Unassembled WGS sequence"/>
</dbReference>
<feature type="domain" description="Acyl-CoA oxidase/dehydrogenase middle" evidence="8">
    <location>
        <begin position="140"/>
        <end position="221"/>
    </location>
</feature>
<dbReference type="Pfam" id="PF02771">
    <property type="entry name" value="Acyl-CoA_dh_N"/>
    <property type="match status" value="1"/>
</dbReference>
<evidence type="ECO:0000256" key="7">
    <source>
        <dbReference type="ARBA" id="ARBA00023128"/>
    </source>
</evidence>
<keyword evidence="3" id="KW-0285">Flavoprotein</keyword>
<evidence type="ECO:0000259" key="9">
    <source>
        <dbReference type="Pfam" id="PF02771"/>
    </source>
</evidence>
<dbReference type="InterPro" id="IPR013786">
    <property type="entry name" value="AcylCoA_DH/ox_N"/>
</dbReference>
<dbReference type="AlphaFoldDB" id="A0A5E4MW45"/>
<feature type="domain" description="Acyl-CoA dehydrogenase/oxidase N-terminal" evidence="9">
    <location>
        <begin position="71"/>
        <end position="135"/>
    </location>
</feature>
<keyword evidence="7" id="KW-0496">Mitochondrion</keyword>
<dbReference type="InterPro" id="IPR049448">
    <property type="entry name" value="ACAD9/ACADV-like_C"/>
</dbReference>
<dbReference type="Pfam" id="PF02770">
    <property type="entry name" value="Acyl-CoA_dh_M"/>
    <property type="match status" value="1"/>
</dbReference>
<dbReference type="Gene3D" id="2.40.110.10">
    <property type="entry name" value="Butyryl-CoA Dehydrogenase, subunit A, domain 2"/>
    <property type="match status" value="1"/>
</dbReference>
<evidence type="ECO:0000313" key="12">
    <source>
        <dbReference type="Proteomes" id="UP000325440"/>
    </source>
</evidence>
<dbReference type="GO" id="GO:0050660">
    <property type="term" value="F:flavin adenine dinucleotide binding"/>
    <property type="evidence" value="ECO:0007669"/>
    <property type="project" value="InterPro"/>
</dbReference>
<dbReference type="PANTHER" id="PTHR43884:SF9">
    <property type="entry name" value="COMPLEX I ASSEMBLY FACTOR ACAD9, MITOCHONDRIAL"/>
    <property type="match status" value="1"/>
</dbReference>
<evidence type="ECO:0000259" key="10">
    <source>
        <dbReference type="Pfam" id="PF21343"/>
    </source>
</evidence>
<dbReference type="GO" id="GO:0005739">
    <property type="term" value="C:mitochondrion"/>
    <property type="evidence" value="ECO:0007669"/>
    <property type="project" value="UniProtKB-SubCell"/>
</dbReference>
<feature type="domain" description="ACAD9/ACADV-like C-terminal" evidence="10">
    <location>
        <begin position="426"/>
        <end position="545"/>
    </location>
</feature>
<evidence type="ECO:0000256" key="4">
    <source>
        <dbReference type="ARBA" id="ARBA00022827"/>
    </source>
</evidence>
<keyword evidence="12" id="KW-1185">Reference proteome</keyword>
<dbReference type="Pfam" id="PF21343">
    <property type="entry name" value="ACAD9-ACADV_C"/>
    <property type="match status" value="1"/>
</dbReference>
<reference evidence="11 12" key="1">
    <citation type="submission" date="2019-08" db="EMBL/GenBank/DDBJ databases">
        <authorList>
            <person name="Alioto T."/>
            <person name="Alioto T."/>
            <person name="Gomez Garrido J."/>
        </authorList>
    </citation>
    <scope>NUCLEOTIDE SEQUENCE [LARGE SCALE GENOMIC DNA]</scope>
</reference>
<gene>
    <name evidence="11" type="ORF">CINCED_3A015098</name>
</gene>